<dbReference type="NCBIfam" id="TIGR01484">
    <property type="entry name" value="HAD-SF-IIB"/>
    <property type="match status" value="1"/>
</dbReference>
<dbReference type="KEGG" id="ahb:bsdtb5_38310"/>
<dbReference type="Proteomes" id="UP000595897">
    <property type="component" value="Chromosome"/>
</dbReference>
<accession>A0A7R7EPR5</accession>
<dbReference type="AlphaFoldDB" id="A0A7R7EPR5"/>
<dbReference type="GO" id="GO:0005829">
    <property type="term" value="C:cytosol"/>
    <property type="evidence" value="ECO:0007669"/>
    <property type="project" value="TreeGrafter"/>
</dbReference>
<sequence>MKYKVLVLDIDGTVTNSNKEITEKTLNAIINIQKQGCTVVLASGRPTPGIMPVANELKLSEYGGYILSFNGAKIINCKTNEIIYQKTLPLDIVPTIYEEAKQNEVGLVTYEGDKVISGTGVDEFVIKEANINKINIKEVDNFPEYVTFDINKCLMTGEPKKLEALDKELNGKYGEGLSIYRSEPFFLEIMPKNIDKAYSLEQLCKHLHITKDEMIAVGDGFNDLSMIRYAGLGVAMDNAQDKVKEVADHITKSNDEDGVAFVIEKFMMK</sequence>
<dbReference type="GO" id="GO:0016791">
    <property type="term" value="F:phosphatase activity"/>
    <property type="evidence" value="ECO:0007669"/>
    <property type="project" value="TreeGrafter"/>
</dbReference>
<dbReference type="RefSeq" id="WP_271713579.1">
    <property type="nucleotide sequence ID" value="NZ_AP024169.1"/>
</dbReference>
<dbReference type="SUPFAM" id="SSF56784">
    <property type="entry name" value="HAD-like"/>
    <property type="match status" value="1"/>
</dbReference>
<proteinExistence type="predicted"/>
<dbReference type="PANTHER" id="PTHR10000">
    <property type="entry name" value="PHOSPHOSERINE PHOSPHATASE"/>
    <property type="match status" value="1"/>
</dbReference>
<dbReference type="CDD" id="cd07516">
    <property type="entry name" value="HAD_Pase"/>
    <property type="match status" value="1"/>
</dbReference>
<keyword evidence="2" id="KW-1185">Reference proteome</keyword>
<dbReference type="InterPro" id="IPR023214">
    <property type="entry name" value="HAD_sf"/>
</dbReference>
<dbReference type="SFLD" id="SFLDS00003">
    <property type="entry name" value="Haloacid_Dehalogenase"/>
    <property type="match status" value="1"/>
</dbReference>
<dbReference type="Pfam" id="PF08282">
    <property type="entry name" value="Hydrolase_3"/>
    <property type="match status" value="1"/>
</dbReference>
<dbReference type="PANTHER" id="PTHR10000:SF8">
    <property type="entry name" value="HAD SUPERFAMILY HYDROLASE-LIKE, TYPE 3"/>
    <property type="match status" value="1"/>
</dbReference>
<gene>
    <name evidence="1" type="ORF">bsdtb5_38310</name>
</gene>
<dbReference type="InterPro" id="IPR036412">
    <property type="entry name" value="HAD-like_sf"/>
</dbReference>
<dbReference type="PROSITE" id="PS01229">
    <property type="entry name" value="COF_2"/>
    <property type="match status" value="1"/>
</dbReference>
<dbReference type="Gene3D" id="3.40.50.1000">
    <property type="entry name" value="HAD superfamily/HAD-like"/>
    <property type="match status" value="1"/>
</dbReference>
<organism evidence="1 2">
    <name type="scientific">Anaeromicropila herbilytica</name>
    <dbReference type="NCBI Taxonomy" id="2785025"/>
    <lineage>
        <taxon>Bacteria</taxon>
        <taxon>Bacillati</taxon>
        <taxon>Bacillota</taxon>
        <taxon>Clostridia</taxon>
        <taxon>Lachnospirales</taxon>
        <taxon>Lachnospiraceae</taxon>
        <taxon>Anaeromicropila</taxon>
    </lineage>
</organism>
<dbReference type="SFLD" id="SFLDG01140">
    <property type="entry name" value="C2.B:_Phosphomannomutase_and_P"/>
    <property type="match status" value="1"/>
</dbReference>
<name>A0A7R7EPR5_9FIRM</name>
<dbReference type="Gene3D" id="3.30.1240.10">
    <property type="match status" value="1"/>
</dbReference>
<dbReference type="PRINTS" id="PR00119">
    <property type="entry name" value="CATATPASE"/>
</dbReference>
<dbReference type="NCBIfam" id="TIGR00099">
    <property type="entry name" value="Cof-subfamily"/>
    <property type="match status" value="1"/>
</dbReference>
<evidence type="ECO:0000313" key="2">
    <source>
        <dbReference type="Proteomes" id="UP000595897"/>
    </source>
</evidence>
<protein>
    <submittedName>
        <fullName evidence="1">Haloacid dehalogenase</fullName>
    </submittedName>
</protein>
<dbReference type="GO" id="GO:0000287">
    <property type="term" value="F:magnesium ion binding"/>
    <property type="evidence" value="ECO:0007669"/>
    <property type="project" value="TreeGrafter"/>
</dbReference>
<dbReference type="InterPro" id="IPR006379">
    <property type="entry name" value="HAD-SF_hydro_IIB"/>
</dbReference>
<evidence type="ECO:0000313" key="1">
    <source>
        <dbReference type="EMBL" id="BCN32536.1"/>
    </source>
</evidence>
<dbReference type="EMBL" id="AP024169">
    <property type="protein sequence ID" value="BCN32536.1"/>
    <property type="molecule type" value="Genomic_DNA"/>
</dbReference>
<dbReference type="SFLD" id="SFLDG01144">
    <property type="entry name" value="C2.B.4:_PGP_Like"/>
    <property type="match status" value="1"/>
</dbReference>
<dbReference type="InterPro" id="IPR000150">
    <property type="entry name" value="Cof"/>
</dbReference>
<reference evidence="1 2" key="1">
    <citation type="submission" date="2020-11" db="EMBL/GenBank/DDBJ databases">
        <title>Draft genome sequencing of a Lachnospiraceae strain isolated from anoxic soil subjected to BSD treatment.</title>
        <authorList>
            <person name="Uek A."/>
            <person name="Tonouchi A."/>
        </authorList>
    </citation>
    <scope>NUCLEOTIDE SEQUENCE [LARGE SCALE GENOMIC DNA]</scope>
    <source>
        <strain evidence="1 2">TB5</strain>
    </source>
</reference>